<protein>
    <submittedName>
        <fullName evidence="9">Pumilio domain-containing protein C4G8.03c, putative isoform 1</fullName>
    </submittedName>
</protein>
<evidence type="ECO:0000256" key="2">
    <source>
        <dbReference type="ARBA" id="ARBA00022490"/>
    </source>
</evidence>
<dbReference type="InterPro" id="IPR033712">
    <property type="entry name" value="Pumilio_RNA-bd"/>
</dbReference>
<dbReference type="PROSITE" id="PS50303">
    <property type="entry name" value="PUM_HD"/>
    <property type="match status" value="1"/>
</dbReference>
<feature type="repeat" description="Pumilio" evidence="7">
    <location>
        <begin position="441"/>
        <end position="477"/>
    </location>
</feature>
<dbReference type="PROSITE" id="PS50302">
    <property type="entry name" value="PUM"/>
    <property type="match status" value="5"/>
</dbReference>
<comment type="subcellular location">
    <subcellularLocation>
        <location evidence="1">Cytoplasm</location>
    </subcellularLocation>
</comment>
<keyword evidence="2" id="KW-0963">Cytoplasm</keyword>
<gene>
    <name evidence="9" type="ORF">TCM_034750</name>
</gene>
<evidence type="ECO:0000256" key="3">
    <source>
        <dbReference type="ARBA" id="ARBA00022737"/>
    </source>
</evidence>
<dbReference type="SMART" id="SM00025">
    <property type="entry name" value="Pumilio"/>
    <property type="match status" value="8"/>
</dbReference>
<dbReference type="PANTHER" id="PTHR12537:SF63">
    <property type="entry name" value="PUMILIO HOMOLOG 15"/>
    <property type="match status" value="1"/>
</dbReference>
<evidence type="ECO:0000259" key="8">
    <source>
        <dbReference type="PROSITE" id="PS50303"/>
    </source>
</evidence>
<reference evidence="9 10" key="1">
    <citation type="journal article" date="2013" name="Genome Biol.">
        <title>The genome sequence of the most widely cultivated cacao type and its use to identify candidate genes regulating pod color.</title>
        <authorList>
            <person name="Motamayor J.C."/>
            <person name="Mockaitis K."/>
            <person name="Schmutz J."/>
            <person name="Haiminen N."/>
            <person name="Iii D.L."/>
            <person name="Cornejo O."/>
            <person name="Findley S.D."/>
            <person name="Zheng P."/>
            <person name="Utro F."/>
            <person name="Royaert S."/>
            <person name="Saski C."/>
            <person name="Jenkins J."/>
            <person name="Podicheti R."/>
            <person name="Zhao M."/>
            <person name="Scheffler B.E."/>
            <person name="Stack J.C."/>
            <person name="Feltus F.A."/>
            <person name="Mustiga G.M."/>
            <person name="Amores F."/>
            <person name="Phillips W."/>
            <person name="Marelli J.P."/>
            <person name="May G.D."/>
            <person name="Shapiro H."/>
            <person name="Ma J."/>
            <person name="Bustamante C.D."/>
            <person name="Schnell R.J."/>
            <person name="Main D."/>
            <person name="Gilbert D."/>
            <person name="Parida L."/>
            <person name="Kuhn D.N."/>
        </authorList>
    </citation>
    <scope>NUCLEOTIDE SEQUENCE [LARGE SCALE GENOMIC DNA]</scope>
    <source>
        <strain evidence="10">cv. Matina 1-6</strain>
    </source>
</reference>
<dbReference type="GO" id="GO:0003729">
    <property type="term" value="F:mRNA binding"/>
    <property type="evidence" value="ECO:0000318"/>
    <property type="project" value="GO_Central"/>
</dbReference>
<dbReference type="Gramene" id="EOY15786">
    <property type="protein sequence ID" value="EOY15786"/>
    <property type="gene ID" value="TCM_034750"/>
</dbReference>
<evidence type="ECO:0000256" key="4">
    <source>
        <dbReference type="ARBA" id="ARBA00022845"/>
    </source>
</evidence>
<dbReference type="eggNOG" id="KOG2049">
    <property type="taxonomic scope" value="Eukaryota"/>
</dbReference>
<dbReference type="FunFam" id="1.25.10.10:FF:000237">
    <property type="entry name" value="Pumilio homolog 9"/>
    <property type="match status" value="1"/>
</dbReference>
<dbReference type="InterPro" id="IPR011989">
    <property type="entry name" value="ARM-like"/>
</dbReference>
<keyword evidence="3" id="KW-0677">Repeat</keyword>
<comment type="function">
    <text evidence="6">Sequence-specific RNA-binding protein that regulates translation and mRNA stability by binding the 3'-UTR of target mRNAs.</text>
</comment>
<evidence type="ECO:0000256" key="1">
    <source>
        <dbReference type="ARBA" id="ARBA00004496"/>
    </source>
</evidence>
<dbReference type="InterPro" id="IPR033133">
    <property type="entry name" value="PUM-HD"/>
</dbReference>
<proteinExistence type="predicted"/>
<keyword evidence="5" id="KW-0694">RNA-binding</keyword>
<dbReference type="InParanoid" id="A0A061FFF8"/>
<dbReference type="STRING" id="3641.A0A061FFF8"/>
<dbReference type="Proteomes" id="UP000026915">
    <property type="component" value="Chromosome 8"/>
</dbReference>
<dbReference type="GO" id="GO:0005737">
    <property type="term" value="C:cytoplasm"/>
    <property type="evidence" value="ECO:0000318"/>
    <property type="project" value="GO_Central"/>
</dbReference>
<dbReference type="CDD" id="cd07920">
    <property type="entry name" value="Pumilio"/>
    <property type="match status" value="1"/>
</dbReference>
<feature type="repeat" description="Pumilio" evidence="7">
    <location>
        <begin position="369"/>
        <end position="404"/>
    </location>
</feature>
<evidence type="ECO:0000256" key="7">
    <source>
        <dbReference type="PROSITE-ProRule" id="PRU00317"/>
    </source>
</evidence>
<feature type="repeat" description="Pumilio" evidence="7">
    <location>
        <begin position="405"/>
        <end position="440"/>
    </location>
</feature>
<organism evidence="9 10">
    <name type="scientific">Theobroma cacao</name>
    <name type="common">Cacao</name>
    <name type="synonym">Cocoa</name>
    <dbReference type="NCBI Taxonomy" id="3641"/>
    <lineage>
        <taxon>Eukaryota</taxon>
        <taxon>Viridiplantae</taxon>
        <taxon>Streptophyta</taxon>
        <taxon>Embryophyta</taxon>
        <taxon>Tracheophyta</taxon>
        <taxon>Spermatophyta</taxon>
        <taxon>Magnoliopsida</taxon>
        <taxon>eudicotyledons</taxon>
        <taxon>Gunneridae</taxon>
        <taxon>Pentapetalae</taxon>
        <taxon>rosids</taxon>
        <taxon>malvids</taxon>
        <taxon>Malvales</taxon>
        <taxon>Malvaceae</taxon>
        <taxon>Byttnerioideae</taxon>
        <taxon>Theobroma</taxon>
    </lineage>
</organism>
<dbReference type="SUPFAM" id="SSF48371">
    <property type="entry name" value="ARM repeat"/>
    <property type="match status" value="1"/>
</dbReference>
<dbReference type="OMA" id="FMETINH"/>
<dbReference type="InterPro" id="IPR016024">
    <property type="entry name" value="ARM-type_fold"/>
</dbReference>
<dbReference type="GO" id="GO:0006417">
    <property type="term" value="P:regulation of translation"/>
    <property type="evidence" value="ECO:0007669"/>
    <property type="project" value="UniProtKB-KW"/>
</dbReference>
<dbReference type="EMBL" id="CM001886">
    <property type="protein sequence ID" value="EOY15786.1"/>
    <property type="molecule type" value="Genomic_DNA"/>
</dbReference>
<feature type="domain" description="PUM-HD" evidence="8">
    <location>
        <begin position="196"/>
        <end position="540"/>
    </location>
</feature>
<sequence>MELVHGSPSFFSETPLLAPIWRSPESCLPFSHDIQPMLPETSVQNNPSDQTLESAFSRLSVSTRGNQELGYPGFLGGEYLEGSGSGIGGGLARTGQERNNAVEGLNVGFDGGMMVGPDIDSWDTFMSSSYQPSKLNGNGYLLDSRRSELFNEFSILPSSSQNRFLAGSAAAGCCTRACCSKNRNVMRSSFTNNNNNNQNNSNSFRRPHWLQEPLNCLRLGDLRGRIVALAKDQYGCRFLQRAVGEASKEEIDMIFMETINHVGELMLDPFANYVVQKVVEVCSDEQKNQILLLVTEDDFRLVNICLNTHGSRAVQKLLEKLTTHHQISLAMSALSAGAVALTKDMNGHRVIQCCLINFSDEDNKYLLNEVAYNCYQIATDKSGCCALQQCVDHSKGEVRAHLVREIIANALHLAEDQYGNYVVQHILGLKDPQITESLLRQLEGNYASLSCNRYGSNVVEKCLIESGEQQSTRIIMELLRSPTVSRLLVDPFGNYVFQSALSVSKGFVYNALLNLVRVNYPMMRSHVYGKWVLRKLHMYF</sequence>
<evidence type="ECO:0000256" key="5">
    <source>
        <dbReference type="ARBA" id="ARBA00022884"/>
    </source>
</evidence>
<dbReference type="Gene3D" id="1.25.10.10">
    <property type="entry name" value="Leucine-rich Repeat Variant"/>
    <property type="match status" value="1"/>
</dbReference>
<evidence type="ECO:0000313" key="9">
    <source>
        <dbReference type="EMBL" id="EOY15786.1"/>
    </source>
</evidence>
<dbReference type="HOGENOM" id="CLU_004017_5_2_1"/>
<evidence type="ECO:0000313" key="10">
    <source>
        <dbReference type="Proteomes" id="UP000026915"/>
    </source>
</evidence>
<dbReference type="AlphaFoldDB" id="A0A061FFF8"/>
<dbReference type="PANTHER" id="PTHR12537">
    <property type="entry name" value="RNA BINDING PROTEIN PUMILIO-RELATED"/>
    <property type="match status" value="1"/>
</dbReference>
<name>A0A061FFF8_THECC</name>
<feature type="repeat" description="Pumilio" evidence="7">
    <location>
        <begin position="257"/>
        <end position="292"/>
    </location>
</feature>
<accession>A0A061FFF8</accession>
<evidence type="ECO:0000256" key="6">
    <source>
        <dbReference type="ARBA" id="ARBA00058490"/>
    </source>
</evidence>
<dbReference type="GO" id="GO:0010608">
    <property type="term" value="P:post-transcriptional regulation of gene expression"/>
    <property type="evidence" value="ECO:0000318"/>
    <property type="project" value="GO_Central"/>
</dbReference>
<dbReference type="Pfam" id="PF00806">
    <property type="entry name" value="PUF"/>
    <property type="match status" value="8"/>
</dbReference>
<keyword evidence="10" id="KW-1185">Reference proteome</keyword>
<dbReference type="InterPro" id="IPR001313">
    <property type="entry name" value="Pumilio_RNA-bd_rpt"/>
</dbReference>
<feature type="repeat" description="Pumilio" evidence="7">
    <location>
        <begin position="221"/>
        <end position="256"/>
    </location>
</feature>
<keyword evidence="4" id="KW-0810">Translation regulation</keyword>